<dbReference type="InterPro" id="IPR001129">
    <property type="entry name" value="Membr-assoc_MAPEG"/>
</dbReference>
<dbReference type="InterPro" id="IPR023352">
    <property type="entry name" value="MAPEG-like_dom_sf"/>
</dbReference>
<reference evidence="6 7" key="1">
    <citation type="journal article" date="2015" name="Fungal Genet. Biol.">
        <title>Evolution of novel wood decay mechanisms in Agaricales revealed by the genome sequences of Fistulina hepatica and Cylindrobasidium torrendii.</title>
        <authorList>
            <person name="Floudas D."/>
            <person name="Held B.W."/>
            <person name="Riley R."/>
            <person name="Nagy L.G."/>
            <person name="Koehler G."/>
            <person name="Ransdell A.S."/>
            <person name="Younus H."/>
            <person name="Chow J."/>
            <person name="Chiniquy J."/>
            <person name="Lipzen A."/>
            <person name="Tritt A."/>
            <person name="Sun H."/>
            <person name="Haridas S."/>
            <person name="LaButti K."/>
            <person name="Ohm R.A."/>
            <person name="Kues U."/>
            <person name="Blanchette R.A."/>
            <person name="Grigoriev I.V."/>
            <person name="Minto R.E."/>
            <person name="Hibbett D.S."/>
        </authorList>
    </citation>
    <scope>NUCLEOTIDE SEQUENCE [LARGE SCALE GENOMIC DNA]</scope>
    <source>
        <strain evidence="6 7">FP15055 ss-10</strain>
    </source>
</reference>
<accession>A0A0D7B602</accession>
<evidence type="ECO:0000256" key="5">
    <source>
        <dbReference type="SAM" id="Phobius"/>
    </source>
</evidence>
<dbReference type="PANTHER" id="PTHR10250">
    <property type="entry name" value="MICROSOMAL GLUTATHIONE S-TRANSFERASE"/>
    <property type="match status" value="1"/>
</dbReference>
<comment type="subcellular location">
    <subcellularLocation>
        <location evidence="1">Membrane</location>
        <topology evidence="1">Multi-pass membrane protein</topology>
    </subcellularLocation>
</comment>
<organism evidence="6 7">
    <name type="scientific">Cylindrobasidium torrendii FP15055 ss-10</name>
    <dbReference type="NCBI Taxonomy" id="1314674"/>
    <lineage>
        <taxon>Eukaryota</taxon>
        <taxon>Fungi</taxon>
        <taxon>Dikarya</taxon>
        <taxon>Basidiomycota</taxon>
        <taxon>Agaricomycotina</taxon>
        <taxon>Agaricomycetes</taxon>
        <taxon>Agaricomycetidae</taxon>
        <taxon>Agaricales</taxon>
        <taxon>Marasmiineae</taxon>
        <taxon>Physalacriaceae</taxon>
        <taxon>Cylindrobasidium</taxon>
    </lineage>
</organism>
<dbReference type="Gene3D" id="1.20.120.550">
    <property type="entry name" value="Membrane associated eicosanoid/glutathione metabolism-like domain"/>
    <property type="match status" value="1"/>
</dbReference>
<evidence type="ECO:0000256" key="4">
    <source>
        <dbReference type="ARBA" id="ARBA00023136"/>
    </source>
</evidence>
<dbReference type="GO" id="GO:0016020">
    <property type="term" value="C:membrane"/>
    <property type="evidence" value="ECO:0007669"/>
    <property type="project" value="UniProtKB-SubCell"/>
</dbReference>
<dbReference type="Proteomes" id="UP000054007">
    <property type="component" value="Unassembled WGS sequence"/>
</dbReference>
<sequence>MAITITLPEGWAWTATALFSTQILLAVQMTLVNKYRKLAGIAYPQMYAEKSEAAASRAAYVFNCAQRAHQNTLENVTVVFMGTGMTALYHPYVAAASCGLWVFGRALYTRGYIQNPDLVSDFRSS</sequence>
<dbReference type="GO" id="GO:0005783">
    <property type="term" value="C:endoplasmic reticulum"/>
    <property type="evidence" value="ECO:0007669"/>
    <property type="project" value="TreeGrafter"/>
</dbReference>
<evidence type="ECO:0008006" key="8">
    <source>
        <dbReference type="Google" id="ProtNLM"/>
    </source>
</evidence>
<keyword evidence="7" id="KW-1185">Reference proteome</keyword>
<keyword evidence="4 5" id="KW-0472">Membrane</keyword>
<dbReference type="InterPro" id="IPR050997">
    <property type="entry name" value="MAPEG"/>
</dbReference>
<keyword evidence="3 5" id="KW-1133">Transmembrane helix</keyword>
<dbReference type="PANTHER" id="PTHR10250:SF26">
    <property type="entry name" value="GLUTATHIONE S-TRANSFERASE 3, MITOCHONDRIAL"/>
    <property type="match status" value="1"/>
</dbReference>
<dbReference type="OrthoDB" id="410651at2759"/>
<dbReference type="Pfam" id="PF01124">
    <property type="entry name" value="MAPEG"/>
    <property type="match status" value="1"/>
</dbReference>
<evidence type="ECO:0000256" key="3">
    <source>
        <dbReference type="ARBA" id="ARBA00022989"/>
    </source>
</evidence>
<dbReference type="SUPFAM" id="SSF161084">
    <property type="entry name" value="MAPEG domain-like"/>
    <property type="match status" value="1"/>
</dbReference>
<dbReference type="STRING" id="1314674.A0A0D7B602"/>
<name>A0A0D7B602_9AGAR</name>
<proteinExistence type="predicted"/>
<dbReference type="GO" id="GO:0004602">
    <property type="term" value="F:glutathione peroxidase activity"/>
    <property type="evidence" value="ECO:0007669"/>
    <property type="project" value="TreeGrafter"/>
</dbReference>
<evidence type="ECO:0000256" key="1">
    <source>
        <dbReference type="ARBA" id="ARBA00004141"/>
    </source>
</evidence>
<evidence type="ECO:0000256" key="2">
    <source>
        <dbReference type="ARBA" id="ARBA00022692"/>
    </source>
</evidence>
<keyword evidence="2 5" id="KW-0812">Transmembrane</keyword>
<evidence type="ECO:0000313" key="6">
    <source>
        <dbReference type="EMBL" id="KIY64941.1"/>
    </source>
</evidence>
<protein>
    <recommendedName>
        <fullName evidence="8">MAPEG-domain-containing protein</fullName>
    </recommendedName>
</protein>
<dbReference type="GO" id="GO:0004364">
    <property type="term" value="F:glutathione transferase activity"/>
    <property type="evidence" value="ECO:0007669"/>
    <property type="project" value="TreeGrafter"/>
</dbReference>
<dbReference type="EMBL" id="KN880611">
    <property type="protein sequence ID" value="KIY64941.1"/>
    <property type="molecule type" value="Genomic_DNA"/>
</dbReference>
<evidence type="ECO:0000313" key="7">
    <source>
        <dbReference type="Proteomes" id="UP000054007"/>
    </source>
</evidence>
<gene>
    <name evidence="6" type="ORF">CYLTODRAFT_357651</name>
</gene>
<feature type="transmembrane region" description="Helical" evidence="5">
    <location>
        <begin position="12"/>
        <end position="32"/>
    </location>
</feature>
<dbReference type="GO" id="GO:0005635">
    <property type="term" value="C:nuclear envelope"/>
    <property type="evidence" value="ECO:0007669"/>
    <property type="project" value="TreeGrafter"/>
</dbReference>
<dbReference type="AlphaFoldDB" id="A0A0D7B602"/>